<dbReference type="InterPro" id="IPR027434">
    <property type="entry name" value="Homing_endonucl"/>
</dbReference>
<dbReference type="GO" id="GO:0005739">
    <property type="term" value="C:mitochondrion"/>
    <property type="evidence" value="ECO:0007669"/>
    <property type="project" value="UniProtKB-ARBA"/>
</dbReference>
<keyword evidence="3" id="KW-0496">Mitochondrion</keyword>
<dbReference type="InterPro" id="IPR004860">
    <property type="entry name" value="LAGLIDADG_dom"/>
</dbReference>
<reference evidence="3" key="1">
    <citation type="journal article" date="2020" name="Mitochondrial DNA Part B Resour">
        <title>Complete mitogenomes of the chlorophycean green algae Bulbochaete rectangularis var. hiloensis (Oedogoniales) and Stigeoclonium helveticum (Chaetophorales) provide insight into the sequence of events that led to the acquisition of a reduced-derived pattern of evolution in the Chlamydomonadales and Sphaeropleales.</title>
        <authorList>
            <person name="Turmel M."/>
            <person name="Belanger A.-S."/>
            <person name="Otis C."/>
            <person name="Lemieux C."/>
        </authorList>
    </citation>
    <scope>NUCLEOTIDE SEQUENCE</scope>
</reference>
<dbReference type="SUPFAM" id="SSF55608">
    <property type="entry name" value="Homing endonucleases"/>
    <property type="match status" value="2"/>
</dbReference>
<organism evidence="3">
    <name type="scientific">Stigeoclonium helveticum</name>
    <name type="common">Green alga</name>
    <dbReference type="NCBI Taxonomy" id="55999"/>
    <lineage>
        <taxon>Eukaryota</taxon>
        <taxon>Viridiplantae</taxon>
        <taxon>Chlorophyta</taxon>
        <taxon>core chlorophytes</taxon>
        <taxon>Chlorophyceae</taxon>
        <taxon>OCC clade</taxon>
        <taxon>Chaetophorales</taxon>
        <taxon>Chaetophoraceae</taxon>
        <taxon>Stigeoclonium</taxon>
    </lineage>
</organism>
<dbReference type="Pfam" id="PF00961">
    <property type="entry name" value="LAGLIDADG_1"/>
    <property type="match status" value="2"/>
</dbReference>
<evidence type="ECO:0000259" key="2">
    <source>
        <dbReference type="Pfam" id="PF00961"/>
    </source>
</evidence>
<keyword evidence="1" id="KW-0472">Membrane</keyword>
<keyword evidence="3" id="KW-0378">Hydrolase</keyword>
<dbReference type="EMBL" id="MN810332">
    <property type="protein sequence ID" value="QJS52072.1"/>
    <property type="molecule type" value="Genomic_DNA"/>
</dbReference>
<dbReference type="InterPro" id="IPR051289">
    <property type="entry name" value="LAGLIDADG_Endonuclease"/>
</dbReference>
<dbReference type="PANTHER" id="PTHR36181:SF6">
    <property type="entry name" value="INTRON-ENCODED LAGLIDADG ENDONUCLEASE FAMILY PROTEIN"/>
    <property type="match status" value="1"/>
</dbReference>
<gene>
    <name evidence="3" type="primary">orf341</name>
</gene>
<dbReference type="GO" id="GO:0004519">
    <property type="term" value="F:endonuclease activity"/>
    <property type="evidence" value="ECO:0007669"/>
    <property type="project" value="UniProtKB-KW"/>
</dbReference>
<keyword evidence="3" id="KW-0255">Endonuclease</keyword>
<accession>A0A6M4SRA2</accession>
<evidence type="ECO:0000313" key="3">
    <source>
        <dbReference type="EMBL" id="QJS52072.1"/>
    </source>
</evidence>
<evidence type="ECO:0000256" key="1">
    <source>
        <dbReference type="SAM" id="Phobius"/>
    </source>
</evidence>
<sequence>MDNEMKKNIIFFSSFFDTCKTPENSKIMSSQMNTSIIGPTSNSIKKLRLKKTWGPYLAGLIEGDGSIIVPQLDSKGLNPLIRICFNEKDLPFAQYLVKMLGYGRIVFPKKGKFILLEISDFEGLYYIVNLINGYFRTPKIEACHRLIEFLNVRSLFYLNSKDMGNFIALNKQSLDISPIVENSWLAGMTDADGNFNVIISKPKNKKSMRIQTQYTLELRQQYHRSSIITTSYFDIMSAIAINFNTKLYARSRMLNNTICNSYVLVAGSIAFNFSVNSYFTKFPLYSSKRLDYLDWDLIRSKVRENVKLKSKKPQLIKECTKIKSGMNSKRNYFNWDHLKLL</sequence>
<protein>
    <submittedName>
        <fullName evidence="3">Putative LAGLIDADG homing endonuclease</fullName>
    </submittedName>
</protein>
<proteinExistence type="predicted"/>
<dbReference type="Gene3D" id="3.10.28.10">
    <property type="entry name" value="Homing endonucleases"/>
    <property type="match status" value="2"/>
</dbReference>
<dbReference type="PANTHER" id="PTHR36181">
    <property type="entry name" value="INTRON-ENCODED ENDONUCLEASE AI3-RELATED"/>
    <property type="match status" value="1"/>
</dbReference>
<feature type="domain" description="Homing endonuclease LAGLIDADG" evidence="2">
    <location>
        <begin position="185"/>
        <end position="296"/>
    </location>
</feature>
<keyword evidence="1" id="KW-0812">Transmembrane</keyword>
<keyword evidence="3" id="KW-0540">Nuclease</keyword>
<feature type="domain" description="Homing endonuclease LAGLIDADG" evidence="2">
    <location>
        <begin position="57"/>
        <end position="145"/>
    </location>
</feature>
<name>A0A6M4SRA2_STIHE</name>
<dbReference type="AlphaFoldDB" id="A0A6M4SRA2"/>
<feature type="transmembrane region" description="Helical" evidence="1">
    <location>
        <begin position="261"/>
        <end position="279"/>
    </location>
</feature>
<keyword evidence="1" id="KW-1133">Transmembrane helix</keyword>
<geneLocation type="mitochondrion" evidence="3"/>